<dbReference type="GO" id="GO:0016020">
    <property type="term" value="C:membrane"/>
    <property type="evidence" value="ECO:0007669"/>
    <property type="project" value="UniProtKB-SubCell"/>
</dbReference>
<dbReference type="InterPro" id="IPR011250">
    <property type="entry name" value="OMP/PagP_B-barrel"/>
</dbReference>
<dbReference type="PANTHER" id="PTHR34001">
    <property type="entry name" value="BLL7405 PROTEIN"/>
    <property type="match status" value="1"/>
</dbReference>
<keyword evidence="2 5" id="KW-0732">Signal</keyword>
<organism evidence="7 8">
    <name type="scientific">Sphingomonas endophytica</name>
    <dbReference type="NCBI Taxonomy" id="869719"/>
    <lineage>
        <taxon>Bacteria</taxon>
        <taxon>Pseudomonadati</taxon>
        <taxon>Pseudomonadota</taxon>
        <taxon>Alphaproteobacteria</taxon>
        <taxon>Sphingomonadales</taxon>
        <taxon>Sphingomonadaceae</taxon>
        <taxon>Sphingomonas</taxon>
    </lineage>
</organism>
<accession>A0A147I5W4</accession>
<name>A0A147I5W4_9SPHN</name>
<dbReference type="Pfam" id="PF13505">
    <property type="entry name" value="OMP_b-brl"/>
    <property type="match status" value="1"/>
</dbReference>
<dbReference type="Gene3D" id="2.40.160.20">
    <property type="match status" value="1"/>
</dbReference>
<dbReference type="PATRIC" id="fig|869719.3.peg.642"/>
<dbReference type="Proteomes" id="UP000074310">
    <property type="component" value="Unassembled WGS sequence"/>
</dbReference>
<keyword evidence="8" id="KW-1185">Reference proteome</keyword>
<protein>
    <submittedName>
        <fullName evidence="7">Opacity protein and related surface antigens-like protein</fullName>
    </submittedName>
</protein>
<gene>
    <name evidence="7" type="ORF">NS334_06010</name>
</gene>
<dbReference type="AlphaFoldDB" id="A0A147I5W4"/>
<evidence type="ECO:0000256" key="5">
    <source>
        <dbReference type="SAM" id="SignalP"/>
    </source>
</evidence>
<evidence type="ECO:0000259" key="6">
    <source>
        <dbReference type="Pfam" id="PF13505"/>
    </source>
</evidence>
<dbReference type="InterPro" id="IPR027385">
    <property type="entry name" value="Beta-barrel_OMP"/>
</dbReference>
<comment type="subcellular location">
    <subcellularLocation>
        <location evidence="1">Membrane</location>
    </subcellularLocation>
</comment>
<dbReference type="EMBL" id="LDTB01000013">
    <property type="protein sequence ID" value="KTT74114.1"/>
    <property type="molecule type" value="Genomic_DNA"/>
</dbReference>
<keyword evidence="3" id="KW-0472">Membrane</keyword>
<feature type="chain" id="PRO_5007548284" evidence="5">
    <location>
        <begin position="24"/>
        <end position="208"/>
    </location>
</feature>
<dbReference type="SUPFAM" id="SSF56925">
    <property type="entry name" value="OMPA-like"/>
    <property type="match status" value="1"/>
</dbReference>
<dbReference type="RefSeq" id="WP_058755061.1">
    <property type="nucleotide sequence ID" value="NZ_LDTB01000013.1"/>
</dbReference>
<evidence type="ECO:0000313" key="8">
    <source>
        <dbReference type="Proteomes" id="UP000074310"/>
    </source>
</evidence>
<feature type="domain" description="Outer membrane protein beta-barrel" evidence="6">
    <location>
        <begin position="14"/>
        <end position="208"/>
    </location>
</feature>
<sequence length="208" mass="22337">MRKLAMAIPAAVIAFAAAAPAMAQNEAPNGSFAGGRVEVLAGYDNVQDGGDGESEGREGFGYGGRIGYDFQNGNIVYGIDGELTDSTTKARSYNAVNAGDRLSIEAGRDFYVGGRLGYVITPRAMVYGKGGYTNARMESRYQATTTSENELIDKTNLGGFRVGAGLEYKLTPTSFVSAEYRYSHYGKLDGYDIDLDRHQLMAGLGIRF</sequence>
<proteinExistence type="inferred from homology"/>
<reference evidence="7 8" key="1">
    <citation type="journal article" date="2016" name="Front. Microbiol.">
        <title>Genomic Resource of Rice Seed Associated Bacteria.</title>
        <authorList>
            <person name="Midha S."/>
            <person name="Bansal K."/>
            <person name="Sharma S."/>
            <person name="Kumar N."/>
            <person name="Patil P.P."/>
            <person name="Chaudhry V."/>
            <person name="Patil P.B."/>
        </authorList>
    </citation>
    <scope>NUCLEOTIDE SEQUENCE [LARGE SCALE GENOMIC DNA]</scope>
    <source>
        <strain evidence="7 8">NS334</strain>
    </source>
</reference>
<comment type="similarity">
    <text evidence="4">Belongs to the Omp25/RopB family.</text>
</comment>
<evidence type="ECO:0000256" key="3">
    <source>
        <dbReference type="ARBA" id="ARBA00023136"/>
    </source>
</evidence>
<evidence type="ECO:0000256" key="4">
    <source>
        <dbReference type="ARBA" id="ARBA00038306"/>
    </source>
</evidence>
<dbReference type="OrthoDB" id="8222426at2"/>
<dbReference type="InterPro" id="IPR051692">
    <property type="entry name" value="OMP-like"/>
</dbReference>
<evidence type="ECO:0000256" key="1">
    <source>
        <dbReference type="ARBA" id="ARBA00004370"/>
    </source>
</evidence>
<evidence type="ECO:0000313" key="7">
    <source>
        <dbReference type="EMBL" id="KTT74114.1"/>
    </source>
</evidence>
<comment type="caution">
    <text evidence="7">The sequence shown here is derived from an EMBL/GenBank/DDBJ whole genome shotgun (WGS) entry which is preliminary data.</text>
</comment>
<feature type="signal peptide" evidence="5">
    <location>
        <begin position="1"/>
        <end position="23"/>
    </location>
</feature>
<dbReference type="PANTHER" id="PTHR34001:SF3">
    <property type="entry name" value="BLL7405 PROTEIN"/>
    <property type="match status" value="1"/>
</dbReference>
<evidence type="ECO:0000256" key="2">
    <source>
        <dbReference type="ARBA" id="ARBA00022729"/>
    </source>
</evidence>